<keyword evidence="2" id="KW-1185">Reference proteome</keyword>
<accession>A0ABT2BQT0</accession>
<proteinExistence type="predicted"/>
<dbReference type="RefSeq" id="WP_258858384.1">
    <property type="nucleotide sequence ID" value="NZ_JANUGV010000009.1"/>
</dbReference>
<dbReference type="EMBL" id="JANUGV010000009">
    <property type="protein sequence ID" value="MCS0610849.1"/>
    <property type="molecule type" value="Genomic_DNA"/>
</dbReference>
<evidence type="ECO:0000313" key="1">
    <source>
        <dbReference type="EMBL" id="MCS0610849.1"/>
    </source>
</evidence>
<reference evidence="1 2" key="1">
    <citation type="submission" date="2022-08" db="EMBL/GenBank/DDBJ databases">
        <title>Reclassification of Massilia species as members of the genera Telluria, Duganella, Pseudoduganella, Mokoshia gen. nov. and Zemynaea gen. nov. using orthogonal and non-orthogonal genome-based approaches.</title>
        <authorList>
            <person name="Bowman J.P."/>
        </authorList>
    </citation>
    <scope>NUCLEOTIDE SEQUENCE [LARGE SCALE GENOMIC DNA]</scope>
    <source>
        <strain evidence="1 2">JCM 31607</strain>
    </source>
</reference>
<organism evidence="1 2">
    <name type="scientific">Massilia solisilvae</name>
    <dbReference type="NCBI Taxonomy" id="1811225"/>
    <lineage>
        <taxon>Bacteria</taxon>
        <taxon>Pseudomonadati</taxon>
        <taxon>Pseudomonadota</taxon>
        <taxon>Betaproteobacteria</taxon>
        <taxon>Burkholderiales</taxon>
        <taxon>Oxalobacteraceae</taxon>
        <taxon>Telluria group</taxon>
        <taxon>Massilia</taxon>
    </lineage>
</organism>
<evidence type="ECO:0000313" key="2">
    <source>
        <dbReference type="Proteomes" id="UP001205861"/>
    </source>
</evidence>
<name>A0ABT2BQT0_9BURK</name>
<gene>
    <name evidence="1" type="ORF">NX773_22005</name>
</gene>
<evidence type="ECO:0008006" key="3">
    <source>
        <dbReference type="Google" id="ProtNLM"/>
    </source>
</evidence>
<dbReference type="Proteomes" id="UP001205861">
    <property type="component" value="Unassembled WGS sequence"/>
</dbReference>
<comment type="caution">
    <text evidence="1">The sequence shown here is derived from an EMBL/GenBank/DDBJ whole genome shotgun (WGS) entry which is preliminary data.</text>
</comment>
<protein>
    <recommendedName>
        <fullName evidence="3">HTH luxR-type domain-containing protein</fullName>
    </recommendedName>
</protein>
<sequence length="313" mass="33871">MTIVPDAFALVRELIPNAAATLFLRAEAGDATSAEPPLDDAPTTVLPPPNGYYFSDAVNFGPVRRHDYEFVLERALDRGGESLGSVTLLRNVGPDFDAHDDEDLGRVATYFEHAQRNALAPATGLSGVIEDEAMLLATTSGQILFLSDSAGALLDQLASQEQQVFDRRMLPPFCQRLVESVVYGDRYPWRLPSCTLALAGGALEARAQWMGAGGVPLATALDPAHSRTVGIFLKFVVPMSLRIWRALNTVELSPQQMEVAYWMGVGGGREAARARMDVSDAVLRDCVKAVYEKFGCTSEAGLLAILRPAVSRM</sequence>